<proteinExistence type="predicted"/>
<dbReference type="Proteomes" id="UP000248482">
    <property type="component" value="Unplaced"/>
</dbReference>
<dbReference type="GeneID" id="111158748"/>
<keyword evidence="2" id="KW-1185">Reference proteome</keyword>
<dbReference type="Pfam" id="PF13910">
    <property type="entry name" value="DUF4209"/>
    <property type="match status" value="1"/>
</dbReference>
<dbReference type="InterPro" id="IPR039635">
    <property type="entry name" value="ERMARD"/>
</dbReference>
<dbReference type="PANTHER" id="PTHR31701:SF2">
    <property type="entry name" value="ENDOPLASMIC RETICULUM MEMBRANE-ASSOCIATED RNA DEGRADATION PROTEIN"/>
    <property type="match status" value="1"/>
</dbReference>
<name>A0A2Y9KSJ1_ENHLU</name>
<sequence length="651" mass="72726">MSVAPQRPLPASRGRAVSGSVPCETRLGAGRGAALAGMLIEDPIATCLSPPVYDMICKLGFEVRENWDIDRIVTQRGDVCWPTITACVMYTRSAQSLDYRGSVRLLGPVCEAVHSHLLSLTKGQFETRYAPWLQWTAFPELFPEIFAALESLQGPAISLGLMKLTACLERALGDVLVLLGKDCPFLLRDLLVSEELAAVFGRPVMDVLKVFVGSPCGLNLRNVLWHGFASPREIPPKYCSMMMLLTVGLGQLLKRYLEQTRRVLAHRPRVALAHLEEAAVFPDVTPEVLGVLEDVMRNSTFIRKVMMPYWEAAFLSFRSHRFADCAVLLLTQLEAGLRRVFAAVNQCPRRLLTAEPTALYTTFDEILAKHLNDGKINQLPLFLGEPAMEEAAIGSLAALADGYRAHFHPVSQLKKQVLSCEKSIRVWPLLPLPEEAARSVATSETHACEAFVTEILRELLRHLPERDGLVSGWDGLPAGRWPEAIQELCGTPIWTLFCPRTVLEVVTVLRSIGARCACVSRQVAASAELRHQQWVERRLRSRQRQTYLHMVSSVKLLSPVLQLILLLIALELVNIHMVGGKSPCEYQQYLKFLKSVLQYTEKLVAHTSQQRNKWSEAISLTRAALLKMWSFTEKKQMLIHLAKKSASKGDL</sequence>
<accession>A0A2Y9KSJ1</accession>
<dbReference type="PANTHER" id="PTHR31701">
    <property type="entry name" value="ENDOPLASMIC RETICULUM MEMBRANE-ASSOCIATED RNA DEGRADATION PROTEIN"/>
    <property type="match status" value="1"/>
</dbReference>
<protein>
    <submittedName>
        <fullName evidence="3">Endoplasmic reticulum membrane-associated RNA degradation protein isoform X3</fullName>
    </submittedName>
</protein>
<evidence type="ECO:0000313" key="3">
    <source>
        <dbReference type="RefSeq" id="XP_022376701.1"/>
    </source>
</evidence>
<dbReference type="RefSeq" id="XP_022376701.1">
    <property type="nucleotide sequence ID" value="XM_022520993.1"/>
</dbReference>
<feature type="domain" description="DUF4209" evidence="1">
    <location>
        <begin position="168"/>
        <end position="247"/>
    </location>
</feature>
<evidence type="ECO:0000313" key="2">
    <source>
        <dbReference type="Proteomes" id="UP000248482"/>
    </source>
</evidence>
<dbReference type="InterPro" id="IPR025209">
    <property type="entry name" value="DUF4209"/>
</dbReference>
<dbReference type="AlphaFoldDB" id="A0A2Y9KSJ1"/>
<evidence type="ECO:0000259" key="1">
    <source>
        <dbReference type="Pfam" id="PF13910"/>
    </source>
</evidence>
<gene>
    <name evidence="3" type="primary">LOC111158748</name>
</gene>
<organism evidence="2 3">
    <name type="scientific">Enhydra lutris kenyoni</name>
    <name type="common">northern sea otter</name>
    <dbReference type="NCBI Taxonomy" id="391180"/>
    <lineage>
        <taxon>Eukaryota</taxon>
        <taxon>Metazoa</taxon>
        <taxon>Chordata</taxon>
        <taxon>Craniata</taxon>
        <taxon>Vertebrata</taxon>
        <taxon>Euteleostomi</taxon>
        <taxon>Mammalia</taxon>
        <taxon>Eutheria</taxon>
        <taxon>Laurasiatheria</taxon>
        <taxon>Carnivora</taxon>
        <taxon>Caniformia</taxon>
        <taxon>Musteloidea</taxon>
        <taxon>Mustelidae</taxon>
        <taxon>Lutrinae</taxon>
        <taxon>Enhydra</taxon>
    </lineage>
</organism>
<reference evidence="3" key="1">
    <citation type="submission" date="2025-08" db="UniProtKB">
        <authorList>
            <consortium name="RefSeq"/>
        </authorList>
    </citation>
    <scope>IDENTIFICATION</scope>
    <source>
        <tissue evidence="3">Blood</tissue>
    </source>
</reference>